<gene>
    <name evidence="1" type="ORF">HKBW3S47_00115</name>
</gene>
<dbReference type="AlphaFoldDB" id="A0A6V8Q8B7"/>
<organism evidence="1 2">
    <name type="scientific">Candidatus Hakubella thermalkaliphila</name>
    <dbReference type="NCBI Taxonomy" id="2754717"/>
    <lineage>
        <taxon>Bacteria</taxon>
        <taxon>Bacillati</taxon>
        <taxon>Actinomycetota</taxon>
        <taxon>Actinomycetota incertae sedis</taxon>
        <taxon>Candidatus Hakubellales</taxon>
        <taxon>Candidatus Hakubellaceae</taxon>
        <taxon>Candidatus Hakubella</taxon>
    </lineage>
</organism>
<evidence type="ECO:0000313" key="2">
    <source>
        <dbReference type="Proteomes" id="UP000569018"/>
    </source>
</evidence>
<comment type="caution">
    <text evidence="1">The sequence shown here is derived from an EMBL/GenBank/DDBJ whole genome shotgun (WGS) entry which is preliminary data.</text>
</comment>
<name>A0A6V8Q8B7_9ACTN</name>
<reference evidence="1 2" key="1">
    <citation type="journal article" date="2020" name="Front. Microbiol.">
        <title>Single-cell genomics of novel Actinobacteria with the Wood-Ljungdahl pathway discovered in a serpentinizing system.</title>
        <authorList>
            <person name="Merino N."/>
            <person name="Kawai M."/>
            <person name="Boyd E.S."/>
            <person name="Colman D.R."/>
            <person name="McGlynn S.E."/>
            <person name="Nealson K.H."/>
            <person name="Kurokawa K."/>
            <person name="Hongoh Y."/>
        </authorList>
    </citation>
    <scope>NUCLEOTIDE SEQUENCE [LARGE SCALE GENOMIC DNA]</scope>
    <source>
        <strain evidence="1 2">S47</strain>
    </source>
</reference>
<evidence type="ECO:0000313" key="1">
    <source>
        <dbReference type="EMBL" id="GFP38414.1"/>
    </source>
</evidence>
<dbReference type="Proteomes" id="UP000569018">
    <property type="component" value="Unassembled WGS sequence"/>
</dbReference>
<proteinExistence type="predicted"/>
<accession>A0A6V8Q8B7</accession>
<protein>
    <submittedName>
        <fullName evidence="1">Uncharacterized protein</fullName>
    </submittedName>
</protein>
<dbReference type="EMBL" id="BLSD01000003">
    <property type="protein sequence ID" value="GFP38414.1"/>
    <property type="molecule type" value="Genomic_DNA"/>
</dbReference>
<sequence>MQLLSREDAKTLLELLIDELSRQVLEAVTREGGRREAQLVSEVLRWLPRIVRTEEVRTWVSDVLDWFVARGDVEKGLGGRYHCVPPYLIGDVEDPHCAELSLCGDPRAEPLLWQGLQPLGASLGYETIRLEMEIETENAPIRPIPPVGLERFVSLPPGLRAEVVQACESLGIVIVQPKDLAAALPRLTKVAAPAERDLSVSPMSAGLWEVYEPRTDDDDRWRPDADWRAGQARLIRWRPSDDWRGERSARIFYHAGSGRVAELGSEAASLWQLYLDADAGRPRTIWWDGARLWVPRMLPVATQQWLRVLAGRSPCFRGRWLVLEMNEALTSMACTTLVNTLRLWRQDGRPPATVFRRSYRRSSEQ</sequence>